<dbReference type="Proteomes" id="UP000217209">
    <property type="component" value="Chromosome"/>
</dbReference>
<dbReference type="PANTHER" id="PTHR48100:SF51">
    <property type="entry name" value="PHOSPHOGLYCERATE MUTASE"/>
    <property type="match status" value="1"/>
</dbReference>
<proteinExistence type="predicted"/>
<dbReference type="InterPro" id="IPR050275">
    <property type="entry name" value="PGM_Phosphatase"/>
</dbReference>
<protein>
    <submittedName>
        <fullName evidence="1">Phosphoserine phosphatase 1</fullName>
        <ecNumber evidence="1">3.1.3.3</ecNumber>
    </submittedName>
</protein>
<sequence>MTQPSAARDDTRTTVHLVRHGEVYNPNKLLYGRMPGYHLSSRGRSMAAVTAKFFAGRDVVYLAASPLERAQETAAPIAEVTGCEVDTLEDIIEAANTFEGLRTKGWRSQLLNPIRWRHMTNPLEPSWGEPYEEILKRMLAAVDNVRERAEGHEAVLVSHQLPIVMVQRYVQGKRLQHAKRECDLASVTSLVFDGDRVIDWEYATPAAHI</sequence>
<dbReference type="CDD" id="cd07067">
    <property type="entry name" value="HP_PGM_like"/>
    <property type="match status" value="1"/>
</dbReference>
<dbReference type="KEGG" id="cgv:CGLAU_01395"/>
<dbReference type="OrthoDB" id="3215466at2"/>
<dbReference type="Gene3D" id="3.40.50.1240">
    <property type="entry name" value="Phosphoglycerate mutase-like"/>
    <property type="match status" value="1"/>
</dbReference>
<dbReference type="EMBL" id="CP019688">
    <property type="protein sequence ID" value="AQQ14270.1"/>
    <property type="molecule type" value="Genomic_DNA"/>
</dbReference>
<accession>A0A1Q2HTY1</accession>
<dbReference type="AlphaFoldDB" id="A0A1Q2HTY1"/>
<dbReference type="SUPFAM" id="SSF53254">
    <property type="entry name" value="Phosphoglycerate mutase-like"/>
    <property type="match status" value="1"/>
</dbReference>
<reference evidence="1 2" key="1">
    <citation type="submission" date="2016-12" db="EMBL/GenBank/DDBJ databases">
        <authorList>
            <person name="Song W.-J."/>
            <person name="Kurnit D.M."/>
        </authorList>
    </citation>
    <scope>NUCLEOTIDE SEQUENCE [LARGE SCALE GENOMIC DNA]</scope>
    <source>
        <strain evidence="1 2">DSM 30827</strain>
    </source>
</reference>
<dbReference type="GO" id="GO:0005737">
    <property type="term" value="C:cytoplasm"/>
    <property type="evidence" value="ECO:0007669"/>
    <property type="project" value="TreeGrafter"/>
</dbReference>
<dbReference type="GO" id="GO:0016791">
    <property type="term" value="F:phosphatase activity"/>
    <property type="evidence" value="ECO:0007669"/>
    <property type="project" value="TreeGrafter"/>
</dbReference>
<dbReference type="SMART" id="SM00855">
    <property type="entry name" value="PGAM"/>
    <property type="match status" value="1"/>
</dbReference>
<dbReference type="InterPro" id="IPR029033">
    <property type="entry name" value="His_PPase_superfam"/>
</dbReference>
<dbReference type="Pfam" id="PF00300">
    <property type="entry name" value="His_Phos_1"/>
    <property type="match status" value="1"/>
</dbReference>
<dbReference type="EC" id="3.1.3.3" evidence="1"/>
<dbReference type="InterPro" id="IPR013078">
    <property type="entry name" value="His_Pase_superF_clade-1"/>
</dbReference>
<evidence type="ECO:0000313" key="1">
    <source>
        <dbReference type="EMBL" id="AQQ14270.1"/>
    </source>
</evidence>
<evidence type="ECO:0000313" key="2">
    <source>
        <dbReference type="Proteomes" id="UP000217209"/>
    </source>
</evidence>
<gene>
    <name evidence="1" type="primary">pspA1</name>
    <name evidence="1" type="ORF">CGLAU_01395</name>
</gene>
<name>A0A1Q2HTY1_9CORY</name>
<keyword evidence="1" id="KW-0378">Hydrolase</keyword>
<organism evidence="1 2">
    <name type="scientific">Corynebacterium glaucum</name>
    <dbReference type="NCBI Taxonomy" id="187491"/>
    <lineage>
        <taxon>Bacteria</taxon>
        <taxon>Bacillati</taxon>
        <taxon>Actinomycetota</taxon>
        <taxon>Actinomycetes</taxon>
        <taxon>Mycobacteriales</taxon>
        <taxon>Corynebacteriaceae</taxon>
        <taxon>Corynebacterium</taxon>
    </lineage>
</organism>
<dbReference type="RefSeq" id="WP_095659141.1">
    <property type="nucleotide sequence ID" value="NZ_CALTZW010000011.1"/>
</dbReference>
<keyword evidence="2" id="KW-1185">Reference proteome</keyword>
<dbReference type="PANTHER" id="PTHR48100">
    <property type="entry name" value="BROAD-SPECIFICITY PHOSPHATASE YOR283W-RELATED"/>
    <property type="match status" value="1"/>
</dbReference>